<dbReference type="KEGG" id="blr:BRLA_c031860"/>
<dbReference type="EMBL" id="CP007806">
    <property type="protein sequence ID" value="AIG27498.1"/>
    <property type="molecule type" value="Genomic_DNA"/>
</dbReference>
<gene>
    <name evidence="1" type="ORF">BRLA_c031860</name>
</gene>
<evidence type="ECO:0000313" key="1">
    <source>
        <dbReference type="EMBL" id="AIG27498.1"/>
    </source>
</evidence>
<organism evidence="1 2">
    <name type="scientific">Brevibacillus laterosporus LMG 15441</name>
    <dbReference type="NCBI Taxonomy" id="1042163"/>
    <lineage>
        <taxon>Bacteria</taxon>
        <taxon>Bacillati</taxon>
        <taxon>Bacillota</taxon>
        <taxon>Bacilli</taxon>
        <taxon>Bacillales</taxon>
        <taxon>Paenibacillaceae</taxon>
        <taxon>Brevibacillus</taxon>
    </lineage>
</organism>
<evidence type="ECO:0008006" key="3">
    <source>
        <dbReference type="Google" id="ProtNLM"/>
    </source>
</evidence>
<dbReference type="Proteomes" id="UP000005850">
    <property type="component" value="Chromosome"/>
</dbReference>
<keyword evidence="2" id="KW-1185">Reference proteome</keyword>
<evidence type="ECO:0000313" key="2">
    <source>
        <dbReference type="Proteomes" id="UP000005850"/>
    </source>
</evidence>
<accession>A0A075R882</accession>
<protein>
    <recommendedName>
        <fullName evidence="3">Cyclic lactone autoinducer peptide</fullName>
    </recommendedName>
</protein>
<dbReference type="AlphaFoldDB" id="A0A075R882"/>
<reference evidence="1 2" key="1">
    <citation type="journal article" date="2011" name="J. Bacteriol.">
        <title>Genome sequence of Brevibacillus laterosporus LMG 15441, a pathogen of invertebrates.</title>
        <authorList>
            <person name="Djukic M."/>
            <person name="Poehlein A."/>
            <person name="Thurmer A."/>
            <person name="Daniel R."/>
        </authorList>
    </citation>
    <scope>NUCLEOTIDE SEQUENCE [LARGE SCALE GENOMIC DNA]</scope>
    <source>
        <strain evidence="1 2">LMG 15441</strain>
    </source>
</reference>
<dbReference type="RefSeq" id="WP_003337043.1">
    <property type="nucleotide sequence ID" value="NZ_CP007806.1"/>
</dbReference>
<dbReference type="HOGENOM" id="CLU_3213303_0_0_9"/>
<name>A0A075R882_BRELA</name>
<sequence length="44" mass="4688">MKKHIAETTSIMLTAVARAFAVSFKAAIGSPAVPEELKKQSEAK</sequence>
<proteinExistence type="predicted"/>